<evidence type="ECO:0000259" key="1">
    <source>
        <dbReference type="Pfam" id="PF08719"/>
    </source>
</evidence>
<dbReference type="EMBL" id="GIBP01010974">
    <property type="protein sequence ID" value="NDV39943.1"/>
    <property type="molecule type" value="Transcribed_RNA"/>
</dbReference>
<reference evidence="2" key="1">
    <citation type="journal article" date="2020" name="J. Eukaryot. Microbiol.">
        <title>De novo Sequencing, Assembly and Annotation of the Transcriptome for the Free-Living Testate Amoeba Arcella intermedia.</title>
        <authorList>
            <person name="Ribeiro G.M."/>
            <person name="Porfirio-Sousa A.L."/>
            <person name="Maurer-Alcala X.X."/>
            <person name="Katz L.A."/>
            <person name="Lahr D.J.G."/>
        </authorList>
    </citation>
    <scope>NUCLEOTIDE SEQUENCE</scope>
</reference>
<dbReference type="Gene3D" id="1.10.357.40">
    <property type="entry name" value="YbiA-like"/>
    <property type="match status" value="1"/>
</dbReference>
<name>A0A6B2LSE9_9EUKA</name>
<dbReference type="CDD" id="cd15457">
    <property type="entry name" value="NADAR"/>
    <property type="match status" value="1"/>
</dbReference>
<dbReference type="InterPro" id="IPR012816">
    <property type="entry name" value="NADAR"/>
</dbReference>
<proteinExistence type="predicted"/>
<feature type="domain" description="NADAR" evidence="1">
    <location>
        <begin position="8"/>
        <end position="104"/>
    </location>
</feature>
<dbReference type="Pfam" id="PF08719">
    <property type="entry name" value="NADAR"/>
    <property type="match status" value="1"/>
</dbReference>
<protein>
    <recommendedName>
        <fullName evidence="1">NADAR domain-containing protein</fullName>
    </recommendedName>
</protein>
<accession>A0A6B2LSE9</accession>
<dbReference type="SUPFAM" id="SSF143990">
    <property type="entry name" value="YbiA-like"/>
    <property type="match status" value="1"/>
</dbReference>
<dbReference type="InterPro" id="IPR037238">
    <property type="entry name" value="YbiA-like_sf"/>
</dbReference>
<organism evidence="2">
    <name type="scientific">Arcella intermedia</name>
    <dbReference type="NCBI Taxonomy" id="1963864"/>
    <lineage>
        <taxon>Eukaryota</taxon>
        <taxon>Amoebozoa</taxon>
        <taxon>Tubulinea</taxon>
        <taxon>Elardia</taxon>
        <taxon>Arcellinida</taxon>
        <taxon>Sphaerothecina</taxon>
        <taxon>Arcellidae</taxon>
        <taxon>Arcella</taxon>
    </lineage>
</organism>
<dbReference type="AlphaFoldDB" id="A0A6B2LSE9"/>
<sequence length="105" mass="12346">MRFSAGSRLSEVIRASDDPRFAFEFPRTWTKFVRSDWHDIKIDVMFYALQHKFKKDRKLKNLLKQTGNQIIVEHTKNDDFWADGGNGSGKNWLGKLLMITRLTLD</sequence>
<evidence type="ECO:0000313" key="2">
    <source>
        <dbReference type="EMBL" id="NDV39943.1"/>
    </source>
</evidence>